<protein>
    <submittedName>
        <fullName evidence="1">Uncharacterized protein</fullName>
    </submittedName>
</protein>
<dbReference type="EMBL" id="BMQL01000009">
    <property type="protein sequence ID" value="GGR07706.1"/>
    <property type="molecule type" value="Genomic_DNA"/>
</dbReference>
<reference evidence="1" key="1">
    <citation type="journal article" date="2014" name="Int. J. Syst. Evol. Microbiol.">
        <title>Complete genome sequence of Corynebacterium casei LMG S-19264T (=DSM 44701T), isolated from a smear-ripened cheese.</title>
        <authorList>
            <consortium name="US DOE Joint Genome Institute (JGI-PGF)"/>
            <person name="Walter F."/>
            <person name="Albersmeier A."/>
            <person name="Kalinowski J."/>
            <person name="Ruckert C."/>
        </authorList>
    </citation>
    <scope>NUCLEOTIDE SEQUENCE</scope>
    <source>
        <strain evidence="1">JCM 31311</strain>
    </source>
</reference>
<reference evidence="1" key="2">
    <citation type="submission" date="2020-09" db="EMBL/GenBank/DDBJ databases">
        <authorList>
            <person name="Sun Q."/>
            <person name="Ohkuma M."/>
        </authorList>
    </citation>
    <scope>NUCLEOTIDE SEQUENCE</scope>
    <source>
        <strain evidence="1">JCM 31311</strain>
    </source>
</reference>
<evidence type="ECO:0000313" key="1">
    <source>
        <dbReference type="EMBL" id="GGR07706.1"/>
    </source>
</evidence>
<dbReference type="Proteomes" id="UP000603865">
    <property type="component" value="Unassembled WGS sequence"/>
</dbReference>
<dbReference type="RefSeq" id="WP_189089992.1">
    <property type="nucleotide sequence ID" value="NZ_BMQL01000009.1"/>
</dbReference>
<keyword evidence="2" id="KW-1185">Reference proteome</keyword>
<gene>
    <name evidence="1" type="ORF">GCM10008957_20490</name>
</gene>
<proteinExistence type="predicted"/>
<name>A0A918C5F1_9DEIO</name>
<comment type="caution">
    <text evidence="1">The sequence shown here is derived from an EMBL/GenBank/DDBJ whole genome shotgun (WGS) entry which is preliminary data.</text>
</comment>
<accession>A0A918C5F1</accession>
<evidence type="ECO:0000313" key="2">
    <source>
        <dbReference type="Proteomes" id="UP000603865"/>
    </source>
</evidence>
<dbReference type="AlphaFoldDB" id="A0A918C5F1"/>
<organism evidence="1 2">
    <name type="scientific">Deinococcus ruber</name>
    <dbReference type="NCBI Taxonomy" id="1848197"/>
    <lineage>
        <taxon>Bacteria</taxon>
        <taxon>Thermotogati</taxon>
        <taxon>Deinococcota</taxon>
        <taxon>Deinococci</taxon>
        <taxon>Deinococcales</taxon>
        <taxon>Deinococcaceae</taxon>
        <taxon>Deinococcus</taxon>
    </lineage>
</organism>
<sequence>MLLKDNAGLERDEGTRREVLREMCSPVRDRRRLALDVCRLFRERNAQPLDQWLGQAASYGFPDIQTLVTTLRRERNAFLAAVTYRGATGRPKTR</sequence>